<sequence>MIAAVERYLELRAELGYQDSDLRRGLRRFAAFAAARGAVHLRNEDVLAWIEPMGSAHVRRRCVDWVGNLGAFLRAEDDTHEALPPRYSSRLGCRDRLIPFVYSVEEILSVMEGFASLGLSHPYDALTYRVIIGLIAATGMRVSEALNLRLTDVDGTKLFIRQTKFNKDRLLVVDETTIRALDGYLALRPRGLNAPKLFVIWTNRTPSRFLVEQVFRRCTNHLGMKGRDGSGPPRIHDLRHTFAINSLAECAHDEERVANHIVALSTYLGHVSVRDTYWYLRLLPETKLAIVNAMEEMRHAQPHAK</sequence>
<dbReference type="PANTHER" id="PTHR30349:SF64">
    <property type="entry name" value="PROPHAGE INTEGRASE INTD-RELATED"/>
    <property type="match status" value="1"/>
</dbReference>
<evidence type="ECO:0000256" key="1">
    <source>
        <dbReference type="ARBA" id="ARBA00022908"/>
    </source>
</evidence>
<dbReference type="GO" id="GO:0003677">
    <property type="term" value="F:DNA binding"/>
    <property type="evidence" value="ECO:0007669"/>
    <property type="project" value="InterPro"/>
</dbReference>
<proteinExistence type="predicted"/>
<dbReference type="EMBL" id="BBJS01000055">
    <property type="protein sequence ID" value="GAN15291.1"/>
    <property type="molecule type" value="Genomic_DNA"/>
</dbReference>
<dbReference type="InterPro" id="IPR013762">
    <property type="entry name" value="Integrase-like_cat_sf"/>
</dbReference>
<dbReference type="GO" id="GO:0006310">
    <property type="term" value="P:DNA recombination"/>
    <property type="evidence" value="ECO:0007669"/>
    <property type="project" value="UniProtKB-KW"/>
</dbReference>
<dbReference type="Pfam" id="PF00589">
    <property type="entry name" value="Phage_integrase"/>
    <property type="match status" value="1"/>
</dbReference>
<name>A0A0C9MXJ8_SPHPI</name>
<dbReference type="RefSeq" id="WP_045078429.1">
    <property type="nucleotide sequence ID" value="NZ_BBJS01000055.1"/>
</dbReference>
<gene>
    <name evidence="4" type="ORF">SP6_55_00090</name>
</gene>
<keyword evidence="2" id="KW-0233">DNA recombination</keyword>
<dbReference type="GO" id="GO:0015074">
    <property type="term" value="P:DNA integration"/>
    <property type="evidence" value="ECO:0007669"/>
    <property type="project" value="UniProtKB-KW"/>
</dbReference>
<dbReference type="Gene3D" id="1.10.443.10">
    <property type="entry name" value="Intergrase catalytic core"/>
    <property type="match status" value="1"/>
</dbReference>
<dbReference type="PANTHER" id="PTHR30349">
    <property type="entry name" value="PHAGE INTEGRASE-RELATED"/>
    <property type="match status" value="1"/>
</dbReference>
<dbReference type="AlphaFoldDB" id="A0A0C9MXJ8"/>
<dbReference type="InterPro" id="IPR011010">
    <property type="entry name" value="DNA_brk_join_enz"/>
</dbReference>
<dbReference type="PROSITE" id="PS51898">
    <property type="entry name" value="TYR_RECOMBINASE"/>
    <property type="match status" value="1"/>
</dbReference>
<evidence type="ECO:0000259" key="3">
    <source>
        <dbReference type="PROSITE" id="PS51898"/>
    </source>
</evidence>
<comment type="caution">
    <text evidence="4">The sequence shown here is derived from an EMBL/GenBank/DDBJ whole genome shotgun (WGS) entry which is preliminary data.</text>
</comment>
<evidence type="ECO:0000256" key="2">
    <source>
        <dbReference type="ARBA" id="ARBA00023172"/>
    </source>
</evidence>
<reference evidence="4 5" key="1">
    <citation type="submission" date="2014-08" db="EMBL/GenBank/DDBJ databases">
        <title>Whole genome shotgun sequence of Sphingomonas paucimobilis NBRC 13935.</title>
        <authorList>
            <person name="Hosoyama A."/>
            <person name="Hashimoto M."/>
            <person name="Hosoyama Y."/>
            <person name="Noguchi M."/>
            <person name="Uohara A."/>
            <person name="Ohji S."/>
            <person name="Katano-Makiyama Y."/>
            <person name="Ichikawa N."/>
            <person name="Kimura A."/>
            <person name="Yamazoe A."/>
            <person name="Fujita N."/>
        </authorList>
    </citation>
    <scope>NUCLEOTIDE SEQUENCE [LARGE SCALE GENOMIC DNA]</scope>
    <source>
        <strain evidence="4 5">NBRC 13935</strain>
    </source>
</reference>
<dbReference type="InterPro" id="IPR050090">
    <property type="entry name" value="Tyrosine_recombinase_XerCD"/>
</dbReference>
<keyword evidence="5" id="KW-1185">Reference proteome</keyword>
<accession>A0A0C9MXJ8</accession>
<protein>
    <submittedName>
        <fullName evidence="4">DNA, contig: SP655</fullName>
    </submittedName>
</protein>
<organism evidence="4 5">
    <name type="scientific">Sphingomonas paucimobilis NBRC 13935</name>
    <dbReference type="NCBI Taxonomy" id="1219050"/>
    <lineage>
        <taxon>Bacteria</taxon>
        <taxon>Pseudomonadati</taxon>
        <taxon>Pseudomonadota</taxon>
        <taxon>Alphaproteobacteria</taxon>
        <taxon>Sphingomonadales</taxon>
        <taxon>Sphingomonadaceae</taxon>
        <taxon>Sphingomonas</taxon>
    </lineage>
</organism>
<evidence type="ECO:0000313" key="4">
    <source>
        <dbReference type="EMBL" id="GAN15291.1"/>
    </source>
</evidence>
<dbReference type="SUPFAM" id="SSF56349">
    <property type="entry name" value="DNA breaking-rejoining enzymes"/>
    <property type="match status" value="1"/>
</dbReference>
<feature type="domain" description="Tyr recombinase" evidence="3">
    <location>
        <begin position="97"/>
        <end position="292"/>
    </location>
</feature>
<dbReference type="InterPro" id="IPR002104">
    <property type="entry name" value="Integrase_catalytic"/>
</dbReference>
<dbReference type="GeneID" id="78527533"/>
<evidence type="ECO:0000313" key="5">
    <source>
        <dbReference type="Proteomes" id="UP000032025"/>
    </source>
</evidence>
<keyword evidence="1" id="KW-0229">DNA integration</keyword>
<dbReference type="Proteomes" id="UP000032025">
    <property type="component" value="Unassembled WGS sequence"/>
</dbReference>